<proteinExistence type="predicted"/>
<dbReference type="EMBL" id="CABPRJ010002381">
    <property type="protein sequence ID" value="VVC44512.1"/>
    <property type="molecule type" value="Genomic_DNA"/>
</dbReference>
<name>A0A5E4NHP0_9HEMI</name>
<keyword evidence="2" id="KW-1185">Reference proteome</keyword>
<gene>
    <name evidence="1" type="ORF">CINCED_3A011273</name>
</gene>
<dbReference type="AlphaFoldDB" id="A0A5E4NHP0"/>
<protein>
    <submittedName>
        <fullName evidence="1">Uncharacterized protein</fullName>
    </submittedName>
</protein>
<accession>A0A5E4NHP0</accession>
<dbReference type="Proteomes" id="UP000325440">
    <property type="component" value="Unassembled WGS sequence"/>
</dbReference>
<evidence type="ECO:0000313" key="1">
    <source>
        <dbReference type="EMBL" id="VVC44512.1"/>
    </source>
</evidence>
<reference evidence="1 2" key="1">
    <citation type="submission" date="2019-08" db="EMBL/GenBank/DDBJ databases">
        <authorList>
            <person name="Alioto T."/>
            <person name="Alioto T."/>
            <person name="Gomez Garrido J."/>
        </authorList>
    </citation>
    <scope>NUCLEOTIDE SEQUENCE [LARGE SCALE GENOMIC DNA]</scope>
</reference>
<evidence type="ECO:0000313" key="2">
    <source>
        <dbReference type="Proteomes" id="UP000325440"/>
    </source>
</evidence>
<sequence>MTGIPAIHLLLRGRKRFVEIKMNDAAVVPVQIKRRARKDASVRQQERWGVAERRMGEKTDKGNQTVDDKGIIWNGKLPFHTYPNWTWLL</sequence>
<organism evidence="1 2">
    <name type="scientific">Cinara cedri</name>
    <dbReference type="NCBI Taxonomy" id="506608"/>
    <lineage>
        <taxon>Eukaryota</taxon>
        <taxon>Metazoa</taxon>
        <taxon>Ecdysozoa</taxon>
        <taxon>Arthropoda</taxon>
        <taxon>Hexapoda</taxon>
        <taxon>Insecta</taxon>
        <taxon>Pterygota</taxon>
        <taxon>Neoptera</taxon>
        <taxon>Paraneoptera</taxon>
        <taxon>Hemiptera</taxon>
        <taxon>Sternorrhyncha</taxon>
        <taxon>Aphidomorpha</taxon>
        <taxon>Aphidoidea</taxon>
        <taxon>Aphididae</taxon>
        <taxon>Lachninae</taxon>
        <taxon>Cinara</taxon>
    </lineage>
</organism>